<reference evidence="7 8" key="1">
    <citation type="submission" date="2018-07" db="EMBL/GenBank/DDBJ databases">
        <title>Bacillus sp. YLB-04 draft genome sequence.</title>
        <authorList>
            <person name="Yu L."/>
            <person name="Tang X."/>
        </authorList>
    </citation>
    <scope>NUCLEOTIDE SEQUENCE [LARGE SCALE GENOMIC DNA]</scope>
    <source>
        <strain evidence="7 8">YLB-04</strain>
    </source>
</reference>
<dbReference type="InterPro" id="IPR015422">
    <property type="entry name" value="PyrdxlP-dep_Trfase_small"/>
</dbReference>
<evidence type="ECO:0000256" key="4">
    <source>
        <dbReference type="ARBA" id="ARBA00023239"/>
    </source>
</evidence>
<dbReference type="Pfam" id="PF00155">
    <property type="entry name" value="Aminotran_1_2"/>
    <property type="match status" value="1"/>
</dbReference>
<dbReference type="PANTHER" id="PTHR43525:SF1">
    <property type="entry name" value="PROTEIN MALY"/>
    <property type="match status" value="1"/>
</dbReference>
<comment type="cofactor">
    <cofactor evidence="1">
        <name>pyridoxal 5'-phosphate</name>
        <dbReference type="ChEBI" id="CHEBI:597326"/>
    </cofactor>
</comment>
<dbReference type="InterPro" id="IPR027619">
    <property type="entry name" value="C-S_lyase_PatB-like"/>
</dbReference>
<dbReference type="InterPro" id="IPR004839">
    <property type="entry name" value="Aminotransferase_I/II_large"/>
</dbReference>
<dbReference type="SUPFAM" id="SSF53383">
    <property type="entry name" value="PLP-dependent transferases"/>
    <property type="match status" value="1"/>
</dbReference>
<dbReference type="Gene3D" id="3.40.640.10">
    <property type="entry name" value="Type I PLP-dependent aspartate aminotransferase-like (Major domain)"/>
    <property type="match status" value="1"/>
</dbReference>
<accession>A0A3D8GRI7</accession>
<dbReference type="InterPro" id="IPR015421">
    <property type="entry name" value="PyrdxlP-dep_Trfase_major"/>
</dbReference>
<dbReference type="GO" id="GO:0030170">
    <property type="term" value="F:pyridoxal phosphate binding"/>
    <property type="evidence" value="ECO:0007669"/>
    <property type="project" value="InterPro"/>
</dbReference>
<dbReference type="GO" id="GO:0047804">
    <property type="term" value="F:cysteine-S-conjugate beta-lyase activity"/>
    <property type="evidence" value="ECO:0007669"/>
    <property type="project" value="UniProtKB-EC"/>
</dbReference>
<dbReference type="NCBIfam" id="TIGR04350">
    <property type="entry name" value="C_S_lyase_PatB"/>
    <property type="match status" value="1"/>
</dbReference>
<dbReference type="Proteomes" id="UP000257144">
    <property type="component" value="Unassembled WGS sequence"/>
</dbReference>
<dbReference type="PANTHER" id="PTHR43525">
    <property type="entry name" value="PROTEIN MALY"/>
    <property type="match status" value="1"/>
</dbReference>
<dbReference type="EC" id="4.4.1.13" evidence="2"/>
<evidence type="ECO:0000259" key="6">
    <source>
        <dbReference type="Pfam" id="PF00155"/>
    </source>
</evidence>
<protein>
    <recommendedName>
        <fullName evidence="2">cysteine-S-conjugate beta-lyase</fullName>
        <ecNumber evidence="2">4.4.1.13</ecNumber>
    </recommendedName>
</protein>
<comment type="caution">
    <text evidence="7">The sequence shown here is derived from an EMBL/GenBank/DDBJ whole genome shotgun (WGS) entry which is preliminary data.</text>
</comment>
<dbReference type="RefSeq" id="WP_115451730.1">
    <property type="nucleotide sequence ID" value="NZ_QNQT01000003.1"/>
</dbReference>
<comment type="similarity">
    <text evidence="5">Belongs to the class-II pyridoxal-phosphate-dependent aminotransferase family. MalY/PatB cystathionine beta-lyase subfamily.</text>
</comment>
<dbReference type="InterPro" id="IPR051798">
    <property type="entry name" value="Class-II_PLP-Dep_Aminotrans"/>
</dbReference>
<evidence type="ECO:0000256" key="2">
    <source>
        <dbReference type="ARBA" id="ARBA00012224"/>
    </source>
</evidence>
<evidence type="ECO:0000313" key="8">
    <source>
        <dbReference type="Proteomes" id="UP000257144"/>
    </source>
</evidence>
<keyword evidence="8" id="KW-1185">Reference proteome</keyword>
<proteinExistence type="inferred from homology"/>
<dbReference type="InterPro" id="IPR015424">
    <property type="entry name" value="PyrdxlP-dep_Trfase"/>
</dbReference>
<evidence type="ECO:0000256" key="1">
    <source>
        <dbReference type="ARBA" id="ARBA00001933"/>
    </source>
</evidence>
<dbReference type="OrthoDB" id="9802872at2"/>
<evidence type="ECO:0000256" key="5">
    <source>
        <dbReference type="ARBA" id="ARBA00037974"/>
    </source>
</evidence>
<dbReference type="AlphaFoldDB" id="A0A3D8GRI7"/>
<evidence type="ECO:0000256" key="3">
    <source>
        <dbReference type="ARBA" id="ARBA00022898"/>
    </source>
</evidence>
<gene>
    <name evidence="7" type="ORF">DRW41_09365</name>
</gene>
<feature type="domain" description="Aminotransferase class I/classII large" evidence="6">
    <location>
        <begin position="36"/>
        <end position="378"/>
    </location>
</feature>
<name>A0A3D8GRI7_9BACI</name>
<keyword evidence="3" id="KW-0663">Pyridoxal phosphate</keyword>
<dbReference type="CDD" id="cd00609">
    <property type="entry name" value="AAT_like"/>
    <property type="match status" value="1"/>
</dbReference>
<sequence length="386" mass="43347">MNFNEKINRLNTGSIKWEMTEQIYGTSDVLPMWIADMDFRPPQELIDAVQKRVEHGIFGYTFVQPSVNEAIGSWLASRHGWTIDHAWLAYASGVVPAIAAAIQAYTEQGDKVLVQPPVYNPFFEMIEANGRLVETSPLVLKNGRYEIDYADFEEALKKGCKLFLLCNPHNPGGRVWTKDELGRLAELCHKYDCLIVSDEIHSDIIFKGRRHVPIASLGEEIADRTVTFIAPSKTFNLGGIQAAAAIISNERLREKFKQAQNTQGFKTLNTFAAVTTEAAYLHGAAWLEALLEYIEGNVSFTRDFLENSLPSVKFVEPDGTYLLWLDCRELSLTDEEIQHKLIEKGKLALEPGTKYRQGGEGFVRMNIACPREVLADGLGRLKKAFS</sequence>
<dbReference type="Gene3D" id="3.90.1150.10">
    <property type="entry name" value="Aspartate Aminotransferase, domain 1"/>
    <property type="match status" value="1"/>
</dbReference>
<evidence type="ECO:0000313" key="7">
    <source>
        <dbReference type="EMBL" id="RDU36902.1"/>
    </source>
</evidence>
<dbReference type="EMBL" id="QNQT01000003">
    <property type="protein sequence ID" value="RDU36902.1"/>
    <property type="molecule type" value="Genomic_DNA"/>
</dbReference>
<organism evidence="7 8">
    <name type="scientific">Neobacillus piezotolerans</name>
    <dbReference type="NCBI Taxonomy" id="2259171"/>
    <lineage>
        <taxon>Bacteria</taxon>
        <taxon>Bacillati</taxon>
        <taxon>Bacillota</taxon>
        <taxon>Bacilli</taxon>
        <taxon>Bacillales</taxon>
        <taxon>Bacillaceae</taxon>
        <taxon>Neobacillus</taxon>
    </lineage>
</organism>
<keyword evidence="4 7" id="KW-0456">Lyase</keyword>